<reference evidence="3" key="1">
    <citation type="journal article" date="2019" name="Int. J. Syst. Evol. Microbiol.">
        <title>The Global Catalogue of Microorganisms (GCM) 10K type strain sequencing project: providing services to taxonomists for standard genome sequencing and annotation.</title>
        <authorList>
            <consortium name="The Broad Institute Genomics Platform"/>
            <consortium name="The Broad Institute Genome Sequencing Center for Infectious Disease"/>
            <person name="Wu L."/>
            <person name="Ma J."/>
        </authorList>
    </citation>
    <scope>NUCLEOTIDE SEQUENCE [LARGE SCALE GENOMIC DNA]</scope>
    <source>
        <strain evidence="3">IBRC-M 10987</strain>
    </source>
</reference>
<gene>
    <name evidence="2" type="ORF">ACFOZ8_18150</name>
</gene>
<sequence>MKRGATFFLKAVVIAMAIPIAALCFIGLPSIANEATDRFPAIWLYPVFIGIYAAALPYFIALHQAFQLLRLIDRNQAFSENAISRLKKIRNCAAAISVLFAAIMPFLLWIAQDDDAPGLAALGLIIIFASAVIGVFAFVLQRVWQSAIAFKSENDAII</sequence>
<feature type="transmembrane region" description="Helical" evidence="1">
    <location>
        <begin position="118"/>
        <end position="140"/>
    </location>
</feature>
<dbReference type="Proteomes" id="UP001595715">
    <property type="component" value="Unassembled WGS sequence"/>
</dbReference>
<feature type="transmembrane region" description="Helical" evidence="1">
    <location>
        <begin position="92"/>
        <end position="112"/>
    </location>
</feature>
<comment type="caution">
    <text evidence="2">The sequence shown here is derived from an EMBL/GenBank/DDBJ whole genome shotgun (WGS) entry which is preliminary data.</text>
</comment>
<evidence type="ECO:0000313" key="3">
    <source>
        <dbReference type="Proteomes" id="UP001595715"/>
    </source>
</evidence>
<evidence type="ECO:0000313" key="2">
    <source>
        <dbReference type="EMBL" id="MFC4101571.1"/>
    </source>
</evidence>
<feature type="transmembrane region" description="Helical" evidence="1">
    <location>
        <begin position="7"/>
        <end position="31"/>
    </location>
</feature>
<dbReference type="InterPro" id="IPR021354">
    <property type="entry name" value="DUF2975"/>
</dbReference>
<dbReference type="RefSeq" id="WP_377720182.1">
    <property type="nucleotide sequence ID" value="NZ_JBHSAM010000028.1"/>
</dbReference>
<protein>
    <submittedName>
        <fullName evidence="2">DUF2975 domain-containing protein</fullName>
    </submittedName>
</protein>
<dbReference type="Pfam" id="PF11188">
    <property type="entry name" value="DUF2975"/>
    <property type="match status" value="1"/>
</dbReference>
<organism evidence="2 3">
    <name type="scientific">Paenibacillus xanthanilyticus</name>
    <dbReference type="NCBI Taxonomy" id="1783531"/>
    <lineage>
        <taxon>Bacteria</taxon>
        <taxon>Bacillati</taxon>
        <taxon>Bacillota</taxon>
        <taxon>Bacilli</taxon>
        <taxon>Bacillales</taxon>
        <taxon>Paenibacillaceae</taxon>
        <taxon>Paenibacillus</taxon>
    </lineage>
</organism>
<proteinExistence type="predicted"/>
<feature type="transmembrane region" description="Helical" evidence="1">
    <location>
        <begin position="43"/>
        <end position="62"/>
    </location>
</feature>
<keyword evidence="1" id="KW-1133">Transmembrane helix</keyword>
<keyword evidence="1" id="KW-0812">Transmembrane</keyword>
<dbReference type="EMBL" id="JBHSAM010000028">
    <property type="protein sequence ID" value="MFC4101571.1"/>
    <property type="molecule type" value="Genomic_DNA"/>
</dbReference>
<name>A0ABV8K6C9_9BACL</name>
<accession>A0ABV8K6C9</accession>
<evidence type="ECO:0000256" key="1">
    <source>
        <dbReference type="SAM" id="Phobius"/>
    </source>
</evidence>
<keyword evidence="3" id="KW-1185">Reference proteome</keyword>
<keyword evidence="1" id="KW-0472">Membrane</keyword>